<dbReference type="RefSeq" id="XP_004991652.1">
    <property type="nucleotide sequence ID" value="XM_004991595.1"/>
</dbReference>
<feature type="transmembrane region" description="Helical" evidence="1">
    <location>
        <begin position="12"/>
        <end position="29"/>
    </location>
</feature>
<dbReference type="KEGG" id="sre:PTSG_07847"/>
<evidence type="ECO:0000256" key="1">
    <source>
        <dbReference type="SAM" id="Phobius"/>
    </source>
</evidence>
<accession>F2UGI1</accession>
<dbReference type="OMA" id="KEWVIEH"/>
<keyword evidence="1" id="KW-0472">Membrane</keyword>
<keyword evidence="1" id="KW-1133">Transmembrane helix</keyword>
<sequence>MLMTARNQQQCWWLLFGGVCAVWFGLLCVQHQQRHQHHHNNSSNSGMAEFYVPTVFARLQSSFQAATRPALWFSPMAHLHSRRKEWVIEHVSMDEAKNRLLSAAVANAKEFQLAEPLMKGDTIQVLSYTKAEWLDVMEFELEQANEHVRIKSHSFSSGLVPVSVPGAPLLNMATFFVPFLDHGLNGKRLKAFMQHTTHGAAETQK</sequence>
<proteinExistence type="predicted"/>
<dbReference type="Proteomes" id="UP000007799">
    <property type="component" value="Unassembled WGS sequence"/>
</dbReference>
<protein>
    <submittedName>
        <fullName evidence="2">Uncharacterized protein</fullName>
    </submittedName>
</protein>
<evidence type="ECO:0000313" key="3">
    <source>
        <dbReference type="Proteomes" id="UP000007799"/>
    </source>
</evidence>
<dbReference type="eggNOG" id="ENOG502S76K">
    <property type="taxonomic scope" value="Eukaryota"/>
</dbReference>
<dbReference type="AlphaFoldDB" id="F2UGI1"/>
<dbReference type="OrthoDB" id="9993283at2759"/>
<evidence type="ECO:0000313" key="2">
    <source>
        <dbReference type="EMBL" id="EGD75731.1"/>
    </source>
</evidence>
<keyword evidence="3" id="KW-1185">Reference proteome</keyword>
<gene>
    <name evidence="2" type="ORF">PTSG_07847</name>
</gene>
<name>F2UGI1_SALR5</name>
<dbReference type="InParanoid" id="F2UGI1"/>
<reference evidence="2" key="1">
    <citation type="submission" date="2009-08" db="EMBL/GenBank/DDBJ databases">
        <title>Annotation of Salpingoeca rosetta.</title>
        <authorList>
            <consortium name="The Broad Institute Genome Sequencing Platform"/>
            <person name="Russ C."/>
            <person name="Cuomo C."/>
            <person name="Burger G."/>
            <person name="Gray M.W."/>
            <person name="Holland P.W.H."/>
            <person name="King N."/>
            <person name="Lang F.B.F."/>
            <person name="Roger A.J."/>
            <person name="Ruiz-Trillo I."/>
            <person name="Young S.K."/>
            <person name="Zeng Q."/>
            <person name="Gargeya S."/>
            <person name="Alvarado L."/>
            <person name="Berlin A."/>
            <person name="Chapman S.B."/>
            <person name="Chen Z."/>
            <person name="Freedman E."/>
            <person name="Gellesch M."/>
            <person name="Goldberg J."/>
            <person name="Griggs A."/>
            <person name="Gujja S."/>
            <person name="Heilman E."/>
            <person name="Heiman D."/>
            <person name="Howarth C."/>
            <person name="Mehta T."/>
            <person name="Neiman D."/>
            <person name="Pearson M."/>
            <person name="Roberts A."/>
            <person name="Saif S."/>
            <person name="Shea T."/>
            <person name="Shenoy N."/>
            <person name="Sisk P."/>
            <person name="Stolte C."/>
            <person name="Sykes S."/>
            <person name="White J."/>
            <person name="Yandava C."/>
            <person name="Haas B."/>
            <person name="Nusbaum C."/>
            <person name="Birren B."/>
        </authorList>
    </citation>
    <scope>NUCLEOTIDE SEQUENCE [LARGE SCALE GENOMIC DNA]</scope>
    <source>
        <strain evidence="2">ATCC 50818</strain>
    </source>
</reference>
<feature type="non-terminal residue" evidence="2">
    <location>
        <position position="1"/>
    </location>
</feature>
<keyword evidence="1" id="KW-0812">Transmembrane</keyword>
<dbReference type="GeneID" id="16072213"/>
<organism evidence="3">
    <name type="scientific">Salpingoeca rosetta (strain ATCC 50818 / BSB-021)</name>
    <dbReference type="NCBI Taxonomy" id="946362"/>
    <lineage>
        <taxon>Eukaryota</taxon>
        <taxon>Choanoflagellata</taxon>
        <taxon>Craspedida</taxon>
        <taxon>Salpingoecidae</taxon>
        <taxon>Salpingoeca</taxon>
    </lineage>
</organism>
<dbReference type="EMBL" id="GL832973">
    <property type="protein sequence ID" value="EGD75731.1"/>
    <property type="molecule type" value="Genomic_DNA"/>
</dbReference>